<organism evidence="3">
    <name type="scientific">Oryza meridionalis</name>
    <dbReference type="NCBI Taxonomy" id="40149"/>
    <lineage>
        <taxon>Eukaryota</taxon>
        <taxon>Viridiplantae</taxon>
        <taxon>Streptophyta</taxon>
        <taxon>Embryophyta</taxon>
        <taxon>Tracheophyta</taxon>
        <taxon>Spermatophyta</taxon>
        <taxon>Magnoliopsida</taxon>
        <taxon>Liliopsida</taxon>
        <taxon>Poales</taxon>
        <taxon>Poaceae</taxon>
        <taxon>BOP clade</taxon>
        <taxon>Oryzoideae</taxon>
        <taxon>Oryzeae</taxon>
        <taxon>Oryzinae</taxon>
        <taxon>Oryza</taxon>
    </lineage>
</organism>
<dbReference type="InterPro" id="IPR025422">
    <property type="entry name" value="TGA_domain"/>
</dbReference>
<keyword evidence="4" id="KW-1185">Reference proteome</keyword>
<sequence>MPPPPPPSPHPPQRNGNHVPAPSGESFAKFYECWISEQSRDLAALRAAASAATNPAAPPDDAELRRLVDRVLGHYEHYYRTKSAAASTDVLRMFSPSWTSTTENLYLWCGGWRPTAALHLLYSKSGAQLETQLPVFLAGGGLGTGDLGDLSAEQLQAADQLQRITISKEREIENAAASAQESLATVKMVELAGGGGMDAEGMEMEMRSKADGMRRVLEMADGLRLETMREVVALLRPSQAVHFLIAAAELHLAVHEFGRRKDGDGAASPPPPPPA</sequence>
<dbReference type="PROSITE" id="PS51806">
    <property type="entry name" value="DOG1"/>
    <property type="match status" value="1"/>
</dbReference>
<dbReference type="Pfam" id="PF14144">
    <property type="entry name" value="DOG1"/>
    <property type="match status" value="1"/>
</dbReference>
<dbReference type="GO" id="GO:0043565">
    <property type="term" value="F:sequence-specific DNA binding"/>
    <property type="evidence" value="ECO:0007669"/>
    <property type="project" value="InterPro"/>
</dbReference>
<proteinExistence type="predicted"/>
<evidence type="ECO:0000313" key="3">
    <source>
        <dbReference type="EnsemblPlants" id="OMERI01G03780.1"/>
    </source>
</evidence>
<feature type="domain" description="DOG1" evidence="2">
    <location>
        <begin position="24"/>
        <end position="264"/>
    </location>
</feature>
<reference evidence="3" key="1">
    <citation type="submission" date="2015-04" db="UniProtKB">
        <authorList>
            <consortium name="EnsemblPlants"/>
        </authorList>
    </citation>
    <scope>IDENTIFICATION</scope>
</reference>
<dbReference type="InterPro" id="IPR051886">
    <property type="entry name" value="Seed_Dev/Stress_Resp_Reg"/>
</dbReference>
<evidence type="ECO:0000259" key="2">
    <source>
        <dbReference type="PROSITE" id="PS51806"/>
    </source>
</evidence>
<dbReference type="Gramene" id="OMERI01G03780.1">
    <property type="protein sequence ID" value="OMERI01G03780.1"/>
    <property type="gene ID" value="OMERI01G03780"/>
</dbReference>
<dbReference type="PANTHER" id="PTHR46354">
    <property type="entry name" value="DOG1 DOMAIN-CONTAINING PROTEIN"/>
    <property type="match status" value="1"/>
</dbReference>
<dbReference type="STRING" id="40149.A0A0E0BXF9"/>
<evidence type="ECO:0000313" key="4">
    <source>
        <dbReference type="Proteomes" id="UP000008021"/>
    </source>
</evidence>
<evidence type="ECO:0000256" key="1">
    <source>
        <dbReference type="SAM" id="MobiDB-lite"/>
    </source>
</evidence>
<dbReference type="Proteomes" id="UP000008021">
    <property type="component" value="Chromosome 1"/>
</dbReference>
<dbReference type="HOGENOM" id="CLU_024782_2_1_1"/>
<accession>A0A0E0BXF9</accession>
<dbReference type="PANTHER" id="PTHR46354:SF4">
    <property type="entry name" value="PROTEIN DOG1-LIKE 3"/>
    <property type="match status" value="1"/>
</dbReference>
<dbReference type="EnsemblPlants" id="OMERI01G03780.1">
    <property type="protein sequence ID" value="OMERI01G03780.1"/>
    <property type="gene ID" value="OMERI01G03780"/>
</dbReference>
<feature type="region of interest" description="Disordered" evidence="1">
    <location>
        <begin position="1"/>
        <end position="23"/>
    </location>
</feature>
<name>A0A0E0BXF9_9ORYZ</name>
<reference evidence="3" key="2">
    <citation type="submission" date="2018-05" db="EMBL/GenBank/DDBJ databases">
        <title>OmerRS3 (Oryza meridionalis Reference Sequence Version 3).</title>
        <authorList>
            <person name="Zhang J."/>
            <person name="Kudrna D."/>
            <person name="Lee S."/>
            <person name="Talag J."/>
            <person name="Welchert J."/>
            <person name="Wing R.A."/>
        </authorList>
    </citation>
    <scope>NUCLEOTIDE SEQUENCE [LARGE SCALE GENOMIC DNA]</scope>
    <source>
        <strain evidence="3">cv. OR44</strain>
    </source>
</reference>
<protein>
    <recommendedName>
        <fullName evidence="2">DOG1 domain-containing protein</fullName>
    </recommendedName>
</protein>
<dbReference type="AlphaFoldDB" id="A0A0E0BXF9"/>
<feature type="compositionally biased region" description="Pro residues" evidence="1">
    <location>
        <begin position="1"/>
        <end position="12"/>
    </location>
</feature>
<dbReference type="eggNOG" id="ENOG502QR15">
    <property type="taxonomic scope" value="Eukaryota"/>
</dbReference>
<dbReference type="GO" id="GO:0006351">
    <property type="term" value="P:DNA-templated transcription"/>
    <property type="evidence" value="ECO:0007669"/>
    <property type="project" value="InterPro"/>
</dbReference>